<feature type="signal peptide" evidence="2">
    <location>
        <begin position="1"/>
        <end position="18"/>
    </location>
</feature>
<dbReference type="Proteomes" id="UP000037088">
    <property type="component" value="Unassembled WGS sequence"/>
</dbReference>
<evidence type="ECO:0000256" key="2">
    <source>
        <dbReference type="SAM" id="SignalP"/>
    </source>
</evidence>
<dbReference type="OrthoDB" id="6519995at2"/>
<dbReference type="AlphaFoldDB" id="A0A0L7SZH6"/>
<feature type="compositionally biased region" description="Basic and acidic residues" evidence="1">
    <location>
        <begin position="63"/>
        <end position="75"/>
    </location>
</feature>
<evidence type="ECO:0000256" key="1">
    <source>
        <dbReference type="SAM" id="MobiDB-lite"/>
    </source>
</evidence>
<comment type="caution">
    <text evidence="3">The sequence shown here is derived from an EMBL/GenBank/DDBJ whole genome shotgun (WGS) entry which is preliminary data.</text>
</comment>
<keyword evidence="2" id="KW-0732">Signal</keyword>
<dbReference type="EMBL" id="JRXF01000024">
    <property type="protein sequence ID" value="KOC91687.1"/>
    <property type="molecule type" value="Genomic_DNA"/>
</dbReference>
<accession>A0A0L7SZH6</accession>
<dbReference type="RefSeq" id="WP_052900884.1">
    <property type="nucleotide sequence ID" value="NZ_JRXE01000024.1"/>
</dbReference>
<feature type="region of interest" description="Disordered" evidence="1">
    <location>
        <begin position="38"/>
        <end position="84"/>
    </location>
</feature>
<proteinExistence type="predicted"/>
<dbReference type="EMBL" id="JRXE01000024">
    <property type="protein sequence ID" value="KOC88465.1"/>
    <property type="molecule type" value="Genomic_DNA"/>
</dbReference>
<organism evidence="3 6">
    <name type="scientific">Winslowiella iniecta</name>
    <dbReference type="NCBI Taxonomy" id="1560201"/>
    <lineage>
        <taxon>Bacteria</taxon>
        <taxon>Pseudomonadati</taxon>
        <taxon>Pseudomonadota</taxon>
        <taxon>Gammaproteobacteria</taxon>
        <taxon>Enterobacterales</taxon>
        <taxon>Erwiniaceae</taxon>
        <taxon>Winslowiella</taxon>
    </lineage>
</organism>
<evidence type="ECO:0000313" key="6">
    <source>
        <dbReference type="Proteomes" id="UP000037088"/>
    </source>
</evidence>
<reference evidence="5 6" key="1">
    <citation type="journal article" date="2015" name="Int. J. Syst. Evol. Microbiol.">
        <title>Erwinia iniecta sp. nov., isolated from Russian wheat aphids (Diuraphis noxia).</title>
        <authorList>
            <person name="Campillo T."/>
            <person name="Luna E."/>
            <person name="Portier P."/>
            <person name="Fischer-Le Saux M."/>
            <person name="Lapitan N."/>
            <person name="Tisserat N.A."/>
            <person name="Leach J.E."/>
        </authorList>
    </citation>
    <scope>NUCLEOTIDE SEQUENCE [LARGE SCALE GENOMIC DNA]</scope>
    <source>
        <strain evidence="3 6">B120</strain>
        <strain evidence="4 5">B149</strain>
    </source>
</reference>
<evidence type="ECO:0000313" key="4">
    <source>
        <dbReference type="EMBL" id="KOC91687.1"/>
    </source>
</evidence>
<dbReference type="PATRIC" id="fig|1560201.3.peg.3464"/>
<evidence type="ECO:0000313" key="5">
    <source>
        <dbReference type="Proteomes" id="UP000036851"/>
    </source>
</evidence>
<dbReference type="STRING" id="1560201.NG42_16355"/>
<feature type="chain" id="PRO_5008219300" description="Lipoprotein" evidence="2">
    <location>
        <begin position="19"/>
        <end position="84"/>
    </location>
</feature>
<protein>
    <recommendedName>
        <fullName evidence="7">Lipoprotein</fullName>
    </recommendedName>
</protein>
<evidence type="ECO:0008006" key="7">
    <source>
        <dbReference type="Google" id="ProtNLM"/>
    </source>
</evidence>
<sequence>MKAIILAAGLLMVNTLSAATVSGSIKVRLTLYTPCHVNGHVGDNQRRPQIDCGPRESAQPRVTESRLSKDAKTQQEQRLITVEW</sequence>
<name>A0A0L7SZH6_9GAMM</name>
<evidence type="ECO:0000313" key="3">
    <source>
        <dbReference type="EMBL" id="KOC88465.1"/>
    </source>
</evidence>
<keyword evidence="6" id="KW-1185">Reference proteome</keyword>
<dbReference type="Proteomes" id="UP000036851">
    <property type="component" value="Unassembled WGS sequence"/>
</dbReference>
<gene>
    <name evidence="3" type="ORF">NG42_16355</name>
    <name evidence="4" type="ORF">NG43_15175</name>
</gene>